<keyword evidence="3" id="KW-1185">Reference proteome</keyword>
<feature type="region of interest" description="Disordered" evidence="1">
    <location>
        <begin position="1"/>
        <end position="20"/>
    </location>
</feature>
<comment type="caution">
    <text evidence="2">The sequence shown here is derived from an EMBL/GenBank/DDBJ whole genome shotgun (WGS) entry which is preliminary data.</text>
</comment>
<protein>
    <submittedName>
        <fullName evidence="2">15460_t:CDS:1</fullName>
    </submittedName>
</protein>
<organism evidence="2 3">
    <name type="scientific">Funneliformis geosporum</name>
    <dbReference type="NCBI Taxonomy" id="1117311"/>
    <lineage>
        <taxon>Eukaryota</taxon>
        <taxon>Fungi</taxon>
        <taxon>Fungi incertae sedis</taxon>
        <taxon>Mucoromycota</taxon>
        <taxon>Glomeromycotina</taxon>
        <taxon>Glomeromycetes</taxon>
        <taxon>Glomerales</taxon>
        <taxon>Glomeraceae</taxon>
        <taxon>Funneliformis</taxon>
    </lineage>
</organism>
<sequence>MSRKLLEKTGKEFWSQTQQERPISQIDRTPCIYLKDDNNFTENTQYPAPVVLPGSVVIGHFWDMAWDIGT</sequence>
<accession>A0A9W4SAR0</accession>
<dbReference type="Proteomes" id="UP001153678">
    <property type="component" value="Unassembled WGS sequence"/>
</dbReference>
<feature type="compositionally biased region" description="Basic and acidic residues" evidence="1">
    <location>
        <begin position="1"/>
        <end position="11"/>
    </location>
</feature>
<dbReference type="EMBL" id="CAMKVN010000061">
    <property type="protein sequence ID" value="CAI2162954.1"/>
    <property type="molecule type" value="Genomic_DNA"/>
</dbReference>
<evidence type="ECO:0000256" key="1">
    <source>
        <dbReference type="SAM" id="MobiDB-lite"/>
    </source>
</evidence>
<evidence type="ECO:0000313" key="3">
    <source>
        <dbReference type="Proteomes" id="UP001153678"/>
    </source>
</evidence>
<name>A0A9W4SAR0_9GLOM</name>
<dbReference type="AlphaFoldDB" id="A0A9W4SAR0"/>
<reference evidence="2" key="1">
    <citation type="submission" date="2022-08" db="EMBL/GenBank/DDBJ databases">
        <authorList>
            <person name="Kallberg Y."/>
            <person name="Tangrot J."/>
            <person name="Rosling A."/>
        </authorList>
    </citation>
    <scope>NUCLEOTIDE SEQUENCE</scope>
    <source>
        <strain evidence="2">Wild A</strain>
    </source>
</reference>
<gene>
    <name evidence="2" type="ORF">FWILDA_LOCUS824</name>
</gene>
<evidence type="ECO:0000313" key="2">
    <source>
        <dbReference type="EMBL" id="CAI2162954.1"/>
    </source>
</evidence>
<proteinExistence type="predicted"/>